<dbReference type="InterPro" id="IPR009057">
    <property type="entry name" value="Homeodomain-like_sf"/>
</dbReference>
<evidence type="ECO:0000256" key="2">
    <source>
        <dbReference type="SAM" id="MobiDB-lite"/>
    </source>
</evidence>
<dbReference type="PANTHER" id="PTHR47430:SF4">
    <property type="entry name" value="GB|AAC33480.1"/>
    <property type="match status" value="1"/>
</dbReference>
<evidence type="ECO:0000256" key="1">
    <source>
        <dbReference type="ARBA" id="ARBA00023125"/>
    </source>
</evidence>
<dbReference type="PROSITE" id="PS50090">
    <property type="entry name" value="MYB_LIKE"/>
    <property type="match status" value="3"/>
</dbReference>
<feature type="region of interest" description="Disordered" evidence="2">
    <location>
        <begin position="1"/>
        <end position="99"/>
    </location>
</feature>
<dbReference type="InterPro" id="IPR017930">
    <property type="entry name" value="Myb_dom"/>
</dbReference>
<feature type="compositionally biased region" description="Basic and acidic residues" evidence="2">
    <location>
        <begin position="12"/>
        <end position="24"/>
    </location>
</feature>
<dbReference type="PROSITE" id="PS51294">
    <property type="entry name" value="HTH_MYB"/>
    <property type="match status" value="1"/>
</dbReference>
<feature type="domain" description="HTH myb-type" evidence="4">
    <location>
        <begin position="343"/>
        <end position="390"/>
    </location>
</feature>
<dbReference type="PANTHER" id="PTHR47430">
    <property type="entry name" value="GB|AAC33480.1"/>
    <property type="match status" value="1"/>
</dbReference>
<feature type="domain" description="Myb-like" evidence="3">
    <location>
        <begin position="457"/>
        <end position="510"/>
    </location>
</feature>
<keyword evidence="6" id="KW-1185">Reference proteome</keyword>
<reference evidence="5 6" key="1">
    <citation type="journal article" date="2024" name="Plant Biotechnol. J.">
        <title>Dendrobium thyrsiflorum genome and its molecular insights into genes involved in important horticultural traits.</title>
        <authorList>
            <person name="Chen B."/>
            <person name="Wang J.Y."/>
            <person name="Zheng P.J."/>
            <person name="Li K.L."/>
            <person name="Liang Y.M."/>
            <person name="Chen X.F."/>
            <person name="Zhang C."/>
            <person name="Zhao X."/>
            <person name="He X."/>
            <person name="Zhang G.Q."/>
            <person name="Liu Z.J."/>
            <person name="Xu Q."/>
        </authorList>
    </citation>
    <scope>NUCLEOTIDE SEQUENCE [LARGE SCALE GENOMIC DNA]</scope>
    <source>
        <strain evidence="5">GZMU011</strain>
    </source>
</reference>
<dbReference type="EMBL" id="JANQDX010000011">
    <property type="protein sequence ID" value="KAL0916692.1"/>
    <property type="molecule type" value="Genomic_DNA"/>
</dbReference>
<evidence type="ECO:0000259" key="4">
    <source>
        <dbReference type="PROSITE" id="PS51294"/>
    </source>
</evidence>
<proteinExistence type="predicted"/>
<dbReference type="Gene3D" id="1.10.10.60">
    <property type="entry name" value="Homeodomain-like"/>
    <property type="match status" value="2"/>
</dbReference>
<sequence>MSCSENRATDGGFKEVRKYKDEHKKEKKKRNQKGITDFNSLKNASDEEGANLEDEIIHGGPMQIEKGKKRPKKKKRNYKENENSTPFTENCNWDEDKEQDKKRKRECYFLEHELDQGSSKKTAKDASKKAYKVISGGNAQEVLSRTHISNKDKKKEKEKEYLASCTELTLAMTTRKEKGDQRSTASTTNNFEKSKSDMNTLNTGKGCSTNESYNCELKKDTKIGEKKVSFSDKVEEFPAAQFINEKLGPDNFVWGKRFTPEEDELIRKATMDYIEDNQLGEQGLHMILHCGRYRREVKGCWKVIGIFYCGGFIEIFRGAALPWRPTTNVILRAHIIFERSEVRKWEPEELELIKRYHAEHGPKWKKLAEMLGKSRLHVKDTWRRIRLPNLKRGAWSQDEYQSLFDLVNMDLRMKSFEDKKNNHWILKDNISWEAISNKMSTRGAQLCCMKWYSTLASSMIKEGNWSDLDDYKLIEALQEADACCIEDVDWDSLLEQRSGKTCQKRWYEMIRHLDKFWAMTFVEQVDLLSERYSPDMIEYREMSQKEKSKVDIQEELKE</sequence>
<organism evidence="5 6">
    <name type="scientific">Dendrobium thyrsiflorum</name>
    <name type="common">Pinecone-like raceme dendrobium</name>
    <name type="synonym">Orchid</name>
    <dbReference type="NCBI Taxonomy" id="117978"/>
    <lineage>
        <taxon>Eukaryota</taxon>
        <taxon>Viridiplantae</taxon>
        <taxon>Streptophyta</taxon>
        <taxon>Embryophyta</taxon>
        <taxon>Tracheophyta</taxon>
        <taxon>Spermatophyta</taxon>
        <taxon>Magnoliopsida</taxon>
        <taxon>Liliopsida</taxon>
        <taxon>Asparagales</taxon>
        <taxon>Orchidaceae</taxon>
        <taxon>Epidendroideae</taxon>
        <taxon>Malaxideae</taxon>
        <taxon>Dendrobiinae</taxon>
        <taxon>Dendrobium</taxon>
    </lineage>
</organism>
<dbReference type="InterPro" id="IPR001005">
    <property type="entry name" value="SANT/Myb"/>
</dbReference>
<dbReference type="SMART" id="SM00717">
    <property type="entry name" value="SANT"/>
    <property type="match status" value="4"/>
</dbReference>
<evidence type="ECO:0000313" key="5">
    <source>
        <dbReference type="EMBL" id="KAL0916692.1"/>
    </source>
</evidence>
<feature type="compositionally biased region" description="Polar residues" evidence="2">
    <location>
        <begin position="182"/>
        <end position="197"/>
    </location>
</feature>
<evidence type="ECO:0008006" key="7">
    <source>
        <dbReference type="Google" id="ProtNLM"/>
    </source>
</evidence>
<name>A0ABD0V245_DENTH</name>
<protein>
    <recommendedName>
        <fullName evidence="7">Cyclin-D-binding Myb-like transcription factor 1</fullName>
    </recommendedName>
</protein>
<dbReference type="Pfam" id="PF13921">
    <property type="entry name" value="Myb_DNA-bind_6"/>
    <property type="match status" value="1"/>
</dbReference>
<dbReference type="SUPFAM" id="SSF46689">
    <property type="entry name" value="Homeodomain-like"/>
    <property type="match status" value="2"/>
</dbReference>
<evidence type="ECO:0000313" key="6">
    <source>
        <dbReference type="Proteomes" id="UP001552299"/>
    </source>
</evidence>
<dbReference type="Proteomes" id="UP001552299">
    <property type="component" value="Unassembled WGS sequence"/>
</dbReference>
<feature type="compositionally biased region" description="Basic residues" evidence="2">
    <location>
        <begin position="67"/>
        <end position="77"/>
    </location>
</feature>
<dbReference type="AlphaFoldDB" id="A0ABD0V245"/>
<dbReference type="GO" id="GO:0003677">
    <property type="term" value="F:DNA binding"/>
    <property type="evidence" value="ECO:0007669"/>
    <property type="project" value="UniProtKB-KW"/>
</dbReference>
<dbReference type="CDD" id="cd00167">
    <property type="entry name" value="SANT"/>
    <property type="match status" value="1"/>
</dbReference>
<feature type="region of interest" description="Disordered" evidence="2">
    <location>
        <begin position="174"/>
        <end position="197"/>
    </location>
</feature>
<keyword evidence="1" id="KW-0238">DNA-binding</keyword>
<comment type="caution">
    <text evidence="5">The sequence shown here is derived from an EMBL/GenBank/DDBJ whole genome shotgun (WGS) entry which is preliminary data.</text>
</comment>
<feature type="domain" description="Myb-like" evidence="3">
    <location>
        <begin position="387"/>
        <end position="455"/>
    </location>
</feature>
<feature type="domain" description="Myb-like" evidence="3">
    <location>
        <begin position="344"/>
        <end position="386"/>
    </location>
</feature>
<accession>A0ABD0V245</accession>
<evidence type="ECO:0000259" key="3">
    <source>
        <dbReference type="PROSITE" id="PS50090"/>
    </source>
</evidence>
<gene>
    <name evidence="5" type="ORF">M5K25_014221</name>
</gene>